<evidence type="ECO:0000256" key="2">
    <source>
        <dbReference type="ARBA" id="ARBA00013253"/>
    </source>
</evidence>
<evidence type="ECO:0000313" key="10">
    <source>
        <dbReference type="Proteomes" id="UP000219993"/>
    </source>
</evidence>
<evidence type="ECO:0000313" key="9">
    <source>
        <dbReference type="EMBL" id="ATJ81752.1"/>
    </source>
</evidence>
<dbReference type="GO" id="GO:0005524">
    <property type="term" value="F:ATP binding"/>
    <property type="evidence" value="ECO:0007669"/>
    <property type="project" value="UniProtKB-KW"/>
</dbReference>
<dbReference type="PANTHER" id="PTHR43071:SF2">
    <property type="entry name" value="2-AMINO-4-HYDROXY-6-HYDROXYMETHYLDIHYDROPTERIDINE PYROPHOSPHOKINASE"/>
    <property type="match status" value="1"/>
</dbReference>
<dbReference type="InterPro" id="IPR035907">
    <property type="entry name" value="Hppk_sf"/>
</dbReference>
<dbReference type="NCBIfam" id="TIGR01498">
    <property type="entry name" value="folK"/>
    <property type="match status" value="1"/>
</dbReference>
<dbReference type="GO" id="GO:0046656">
    <property type="term" value="P:folic acid biosynthetic process"/>
    <property type="evidence" value="ECO:0007669"/>
    <property type="project" value="UniProtKB-KW"/>
</dbReference>
<dbReference type="GO" id="GO:0016301">
    <property type="term" value="F:kinase activity"/>
    <property type="evidence" value="ECO:0007669"/>
    <property type="project" value="UniProtKB-KW"/>
</dbReference>
<dbReference type="AlphaFoldDB" id="A0A291P4H2"/>
<accession>A0A291P4H2</accession>
<keyword evidence="4" id="KW-0547">Nucleotide-binding</keyword>
<gene>
    <name evidence="9" type="primary">folK2</name>
    <name evidence="9" type="ORF">BEI_0765</name>
</gene>
<keyword evidence="6" id="KW-0067">ATP-binding</keyword>
<dbReference type="GO" id="GO:0046654">
    <property type="term" value="P:tetrahydrofolate biosynthetic process"/>
    <property type="evidence" value="ECO:0007669"/>
    <property type="project" value="UniProtKB-UniPathway"/>
</dbReference>
<dbReference type="Proteomes" id="UP000219993">
    <property type="component" value="Chromosome"/>
</dbReference>
<keyword evidence="7" id="KW-0289">Folate biosynthesis</keyword>
<protein>
    <recommendedName>
        <fullName evidence="2">2-amino-4-hydroxy-6-hydroxymethyldihydropteridine diphosphokinase</fullName>
        <ecNumber evidence="2">2.7.6.3</ecNumber>
    </recommendedName>
</protein>
<dbReference type="GO" id="GO:0003848">
    <property type="term" value="F:2-amino-4-hydroxy-6-hydroxymethyldihydropteridine diphosphokinase activity"/>
    <property type="evidence" value="ECO:0007669"/>
    <property type="project" value="UniProtKB-EC"/>
</dbReference>
<keyword evidence="5 9" id="KW-0418">Kinase</keyword>
<dbReference type="EC" id="2.7.6.3" evidence="2"/>
<evidence type="ECO:0000256" key="6">
    <source>
        <dbReference type="ARBA" id="ARBA00022840"/>
    </source>
</evidence>
<organism evidence="9 10">
    <name type="scientific">Halomonas beimenensis</name>
    <dbReference type="NCBI Taxonomy" id="475662"/>
    <lineage>
        <taxon>Bacteria</taxon>
        <taxon>Pseudomonadati</taxon>
        <taxon>Pseudomonadota</taxon>
        <taxon>Gammaproteobacteria</taxon>
        <taxon>Oceanospirillales</taxon>
        <taxon>Halomonadaceae</taxon>
        <taxon>Halomonas</taxon>
    </lineage>
</organism>
<keyword evidence="10" id="KW-1185">Reference proteome</keyword>
<dbReference type="SUPFAM" id="SSF55083">
    <property type="entry name" value="6-hydroxymethyl-7,8-dihydropterin pyrophosphokinase, HPPK"/>
    <property type="match status" value="1"/>
</dbReference>
<dbReference type="CDD" id="cd00483">
    <property type="entry name" value="HPPK"/>
    <property type="match status" value="1"/>
</dbReference>
<feature type="domain" description="7,8-dihydro-6-hydroxymethylpterin-pyrophosphokinase" evidence="8">
    <location>
        <begin position="6"/>
        <end position="131"/>
    </location>
</feature>
<dbReference type="UniPathway" id="UPA00077">
    <property type="reaction ID" value="UER00155"/>
</dbReference>
<dbReference type="EMBL" id="CP021435">
    <property type="protein sequence ID" value="ATJ81752.1"/>
    <property type="molecule type" value="Genomic_DNA"/>
</dbReference>
<dbReference type="Gene3D" id="3.30.70.560">
    <property type="entry name" value="7,8-Dihydro-6-hydroxymethylpterin-pyrophosphokinase HPPK"/>
    <property type="match status" value="1"/>
</dbReference>
<evidence type="ECO:0000256" key="4">
    <source>
        <dbReference type="ARBA" id="ARBA00022741"/>
    </source>
</evidence>
<comment type="pathway">
    <text evidence="1">Cofactor biosynthesis; tetrahydrofolate biosynthesis; 2-amino-4-hydroxy-6-hydroxymethyl-7,8-dihydropteridine diphosphate from 7,8-dihydroneopterin triphosphate: step 4/4.</text>
</comment>
<name>A0A291P4H2_9GAMM</name>
<evidence type="ECO:0000256" key="3">
    <source>
        <dbReference type="ARBA" id="ARBA00022679"/>
    </source>
</evidence>
<proteinExistence type="predicted"/>
<evidence type="ECO:0000259" key="8">
    <source>
        <dbReference type="Pfam" id="PF01288"/>
    </source>
</evidence>
<dbReference type="KEGG" id="hbe:BEI_0765"/>
<dbReference type="OrthoDB" id="9790168at2"/>
<evidence type="ECO:0000256" key="7">
    <source>
        <dbReference type="ARBA" id="ARBA00022909"/>
    </source>
</evidence>
<evidence type="ECO:0000256" key="1">
    <source>
        <dbReference type="ARBA" id="ARBA00005051"/>
    </source>
</evidence>
<evidence type="ECO:0000256" key="5">
    <source>
        <dbReference type="ARBA" id="ARBA00022777"/>
    </source>
</evidence>
<sequence>MARVCVSIGSNIERERHVRVCLDALAETFAALRISRVYESEPVGFEDGRNFYNLVAVFESAWSVGELQAWCKRLEFANGRRADSPKFSPRTLDIDLLTVGDLAGRHEGVELPRAEIRHHAFVLRPLAELLPDARHPTTRARYADLWADFQAPDQALWPVDFVWRDRRLPLDA</sequence>
<dbReference type="PANTHER" id="PTHR43071">
    <property type="entry name" value="2-AMINO-4-HYDROXY-6-HYDROXYMETHYLDIHYDROPTERIDINE PYROPHOSPHOKINASE"/>
    <property type="match status" value="1"/>
</dbReference>
<reference evidence="9 10" key="1">
    <citation type="journal article" date="2017" name="Sci. Rep.">
        <title>Revealing the Saline Adaptation Strategies of the Halophilic Bacterium Halomonas beimenensis through High-throughput Omics and Transposon Mutagenesis Approaches.</title>
        <authorList>
            <person name="Chen Y.H."/>
            <person name="Lin S.S."/>
            <person name="Shyu Y.T."/>
        </authorList>
    </citation>
    <scope>NUCLEOTIDE SEQUENCE [LARGE SCALE GENOMIC DNA]</scope>
    <source>
        <strain evidence="9 10">NTU-111</strain>
    </source>
</reference>
<keyword evidence="3" id="KW-0808">Transferase</keyword>
<dbReference type="InterPro" id="IPR000550">
    <property type="entry name" value="Hppk"/>
</dbReference>
<dbReference type="Pfam" id="PF01288">
    <property type="entry name" value="HPPK"/>
    <property type="match status" value="1"/>
</dbReference>
<dbReference type="RefSeq" id="WP_097788267.1">
    <property type="nucleotide sequence ID" value="NZ_BAAADT010000003.1"/>
</dbReference>